<dbReference type="SUPFAM" id="SSF103247">
    <property type="entry name" value="TT1751-like"/>
    <property type="match status" value="1"/>
</dbReference>
<dbReference type="PANTHER" id="PTHR38342:SF2">
    <property type="entry name" value="INNER MEMBRANE OR EXPORTED"/>
    <property type="match status" value="1"/>
</dbReference>
<dbReference type="InterPro" id="IPR005180">
    <property type="entry name" value="DUF302"/>
</dbReference>
<sequence>MRALIWAGLLAITGGAAMAQDIIKVKTDKTVQGAMDALETVVGNAGATVFARVDHAAGAVKVDLELADSQLLVFGSPKLGTPAMQVDPLAGLFLPLKVLAYQDAEGQVWLAYEDPKHTMSDLDRVSDAPVIEKMQGALSKLTTAAAE</sequence>
<accession>A0A2R8C4Y3</accession>
<evidence type="ECO:0000259" key="2">
    <source>
        <dbReference type="Pfam" id="PF03625"/>
    </source>
</evidence>
<feature type="chain" id="PRO_5015328737" description="DUF302 domain-containing protein" evidence="1">
    <location>
        <begin position="20"/>
        <end position="147"/>
    </location>
</feature>
<dbReference type="Gene3D" id="3.30.310.70">
    <property type="entry name" value="TT1751-like domain"/>
    <property type="match status" value="1"/>
</dbReference>
<dbReference type="InterPro" id="IPR035923">
    <property type="entry name" value="TT1751-like_sf"/>
</dbReference>
<gene>
    <name evidence="3" type="ORF">TRM7615_00903</name>
</gene>
<feature type="signal peptide" evidence="1">
    <location>
        <begin position="1"/>
        <end position="19"/>
    </location>
</feature>
<dbReference type="Proteomes" id="UP000244898">
    <property type="component" value="Unassembled WGS sequence"/>
</dbReference>
<reference evidence="4" key="1">
    <citation type="submission" date="2018-03" db="EMBL/GenBank/DDBJ databases">
        <authorList>
            <person name="Rodrigo-Torres L."/>
            <person name="Arahal R. D."/>
            <person name="Lucena T."/>
        </authorList>
    </citation>
    <scope>NUCLEOTIDE SEQUENCE [LARGE SCALE GENOMIC DNA]</scope>
    <source>
        <strain evidence="4">CECT 7615</strain>
    </source>
</reference>
<evidence type="ECO:0000313" key="4">
    <source>
        <dbReference type="Proteomes" id="UP000244898"/>
    </source>
</evidence>
<dbReference type="RefSeq" id="WP_235824016.1">
    <property type="nucleotide sequence ID" value="NZ_ONZG01000002.1"/>
</dbReference>
<keyword evidence="1" id="KW-0732">Signal</keyword>
<proteinExistence type="predicted"/>
<dbReference type="AlphaFoldDB" id="A0A2R8C4Y3"/>
<name>A0A2R8C4Y3_9RHOB</name>
<dbReference type="Pfam" id="PF03625">
    <property type="entry name" value="DUF302"/>
    <property type="match status" value="1"/>
</dbReference>
<dbReference type="EMBL" id="ONZG01000002">
    <property type="protein sequence ID" value="SPJ27416.1"/>
    <property type="molecule type" value="Genomic_DNA"/>
</dbReference>
<keyword evidence="4" id="KW-1185">Reference proteome</keyword>
<organism evidence="3 4">
    <name type="scientific">Falsiruegeria mediterranea M17</name>
    <dbReference type="NCBI Taxonomy" id="1200281"/>
    <lineage>
        <taxon>Bacteria</taxon>
        <taxon>Pseudomonadati</taxon>
        <taxon>Pseudomonadota</taxon>
        <taxon>Alphaproteobacteria</taxon>
        <taxon>Rhodobacterales</taxon>
        <taxon>Roseobacteraceae</taxon>
        <taxon>Falsiruegeria</taxon>
    </lineage>
</organism>
<protein>
    <recommendedName>
        <fullName evidence="2">DUF302 domain-containing protein</fullName>
    </recommendedName>
</protein>
<evidence type="ECO:0000256" key="1">
    <source>
        <dbReference type="SAM" id="SignalP"/>
    </source>
</evidence>
<feature type="domain" description="DUF302" evidence="2">
    <location>
        <begin position="53"/>
        <end position="115"/>
    </location>
</feature>
<dbReference type="PANTHER" id="PTHR38342">
    <property type="entry name" value="SLR5037 PROTEIN"/>
    <property type="match status" value="1"/>
</dbReference>
<dbReference type="CDD" id="cd14797">
    <property type="entry name" value="DUF302"/>
    <property type="match status" value="1"/>
</dbReference>
<evidence type="ECO:0000313" key="3">
    <source>
        <dbReference type="EMBL" id="SPJ27416.1"/>
    </source>
</evidence>